<protein>
    <submittedName>
        <fullName evidence="4">Uncharacterized protein</fullName>
    </submittedName>
</protein>
<dbReference type="Proteomes" id="UP000245202">
    <property type="component" value="Unassembled WGS sequence"/>
</dbReference>
<proteinExistence type="inferred from homology"/>
<dbReference type="GO" id="GO:0016020">
    <property type="term" value="C:membrane"/>
    <property type="evidence" value="ECO:0007669"/>
    <property type="project" value="InterPro"/>
</dbReference>
<dbReference type="AlphaFoldDB" id="A0A2R5EKF3"/>
<gene>
    <name evidence="4" type="ORF">PAT3040_00612</name>
</gene>
<sequence length="443" mass="48714">MTILQALKHRASLNADIRFQKMTLSGLEVELTGLSSLIDFNASLLHIQQQVHQDTNTGLPLESVIGNLGPIVAEPTEHQLMSSMLAGHLILWFERIDAYVLVAPVSRPLSRTIEPPTTENVLRGSISAFVEDIDTNIGLIRKHVASPSLHVHSYLLGTIQKKRIVLLCNDNVVDVRLRDAIVAMLEKNKEMNIQNLQQLSTALGFSKWSLVTKFNTSELPQEAETALSKGKVVLFMDRMPFAIILPSLMWDMFAVENDRSFPVIFMYAIRFLRVFGVLINILIPGLYVALVSVNPDVLRIELALTIAKSRIDVPYPSLVETLLLLVILELILEASIRLPKSIGPTLTMVGGIILGQAVVSAKLVSNLLIIILAATTIANSAVVGFQNSVTIRLFKYLLVVLSAIYGVMGLLAGLFLVCSYMAGVTSFGIPYMHLMKPRGEPNG</sequence>
<feature type="transmembrane region" description="Helical" evidence="3">
    <location>
        <begin position="397"/>
        <end position="422"/>
    </location>
</feature>
<dbReference type="EMBL" id="BDQX01000036">
    <property type="protein sequence ID" value="GBG06109.1"/>
    <property type="molecule type" value="Genomic_DNA"/>
</dbReference>
<dbReference type="InterPro" id="IPR050768">
    <property type="entry name" value="UPF0353/GerABKA_families"/>
</dbReference>
<dbReference type="PANTHER" id="PTHR22550">
    <property type="entry name" value="SPORE GERMINATION PROTEIN"/>
    <property type="match status" value="1"/>
</dbReference>
<evidence type="ECO:0000256" key="3">
    <source>
        <dbReference type="SAM" id="Phobius"/>
    </source>
</evidence>
<name>A0A2R5EKF3_9BACL</name>
<accession>A0A2R5EKF3</accession>
<dbReference type="InterPro" id="IPR004995">
    <property type="entry name" value="Spore_Ger"/>
</dbReference>
<keyword evidence="5" id="KW-1185">Reference proteome</keyword>
<comment type="caution">
    <text evidence="4">The sequence shown here is derived from an EMBL/GenBank/DDBJ whole genome shotgun (WGS) entry which is preliminary data.</text>
</comment>
<comment type="similarity">
    <text evidence="1">Belongs to the GerABKA family.</text>
</comment>
<dbReference type="PANTHER" id="PTHR22550:SF5">
    <property type="entry name" value="LEUCINE ZIPPER PROTEIN 4"/>
    <property type="match status" value="1"/>
</dbReference>
<dbReference type="Pfam" id="PF03323">
    <property type="entry name" value="GerA"/>
    <property type="match status" value="1"/>
</dbReference>
<evidence type="ECO:0000256" key="2">
    <source>
        <dbReference type="ARBA" id="ARBA00023136"/>
    </source>
</evidence>
<feature type="transmembrane region" description="Helical" evidence="3">
    <location>
        <begin position="367"/>
        <end position="385"/>
    </location>
</feature>
<evidence type="ECO:0000313" key="5">
    <source>
        <dbReference type="Proteomes" id="UP000245202"/>
    </source>
</evidence>
<evidence type="ECO:0000313" key="4">
    <source>
        <dbReference type="EMBL" id="GBG06109.1"/>
    </source>
</evidence>
<dbReference type="GO" id="GO:0009847">
    <property type="term" value="P:spore germination"/>
    <property type="evidence" value="ECO:0007669"/>
    <property type="project" value="InterPro"/>
</dbReference>
<keyword evidence="3" id="KW-0812">Transmembrane</keyword>
<dbReference type="PIRSF" id="PIRSF005690">
    <property type="entry name" value="GerBA"/>
    <property type="match status" value="1"/>
</dbReference>
<evidence type="ECO:0000256" key="1">
    <source>
        <dbReference type="ARBA" id="ARBA00005278"/>
    </source>
</evidence>
<keyword evidence="2 3" id="KW-0472">Membrane</keyword>
<keyword evidence="3" id="KW-1133">Transmembrane helix</keyword>
<dbReference type="RefSeq" id="WP_108991484.1">
    <property type="nucleotide sequence ID" value="NZ_BDQX01000036.1"/>
</dbReference>
<organism evidence="4 5">
    <name type="scientific">Paenibacillus agaridevorans</name>
    <dbReference type="NCBI Taxonomy" id="171404"/>
    <lineage>
        <taxon>Bacteria</taxon>
        <taxon>Bacillati</taxon>
        <taxon>Bacillota</taxon>
        <taxon>Bacilli</taxon>
        <taxon>Bacillales</taxon>
        <taxon>Paenibacillaceae</taxon>
        <taxon>Paenibacillus</taxon>
    </lineage>
</organism>
<feature type="transmembrane region" description="Helical" evidence="3">
    <location>
        <begin position="344"/>
        <end position="361"/>
    </location>
</feature>
<feature type="transmembrane region" description="Helical" evidence="3">
    <location>
        <begin position="313"/>
        <end position="332"/>
    </location>
</feature>
<feature type="transmembrane region" description="Helical" evidence="3">
    <location>
        <begin position="271"/>
        <end position="293"/>
    </location>
</feature>
<reference evidence="4 5" key="1">
    <citation type="submission" date="2017-08" db="EMBL/GenBank/DDBJ databases">
        <title>Substantial Increase in Enzyme Production by Combined Drug-Resistance Mutations in Paenibacillus agaridevorans.</title>
        <authorList>
            <person name="Tanaka Y."/>
            <person name="Funane K."/>
            <person name="Hosaka T."/>
            <person name="Shiwa Y."/>
            <person name="Fujita N."/>
            <person name="Miyazaki T."/>
            <person name="Yoshikawa H."/>
            <person name="Murakami K."/>
            <person name="Kasahara K."/>
            <person name="Inaoka T."/>
            <person name="Hiraga Y."/>
            <person name="Ochi K."/>
        </authorList>
    </citation>
    <scope>NUCLEOTIDE SEQUENCE [LARGE SCALE GENOMIC DNA]</scope>
    <source>
        <strain evidence="4 5">T-3040</strain>
    </source>
</reference>